<evidence type="ECO:0000256" key="1">
    <source>
        <dbReference type="SAM" id="MobiDB-lite"/>
    </source>
</evidence>
<feature type="compositionally biased region" description="Low complexity" evidence="1">
    <location>
        <begin position="251"/>
        <end position="265"/>
    </location>
</feature>
<feature type="region of interest" description="Disordered" evidence="1">
    <location>
        <begin position="249"/>
        <end position="305"/>
    </location>
</feature>
<protein>
    <submittedName>
        <fullName evidence="2">Uncharacterized protein</fullName>
    </submittedName>
</protein>
<evidence type="ECO:0000313" key="3">
    <source>
        <dbReference type="Proteomes" id="UP000307440"/>
    </source>
</evidence>
<organism evidence="2 3">
    <name type="scientific">Coprinopsis marcescibilis</name>
    <name type="common">Agaric fungus</name>
    <name type="synonym">Psathyrella marcescibilis</name>
    <dbReference type="NCBI Taxonomy" id="230819"/>
    <lineage>
        <taxon>Eukaryota</taxon>
        <taxon>Fungi</taxon>
        <taxon>Dikarya</taxon>
        <taxon>Basidiomycota</taxon>
        <taxon>Agaricomycotina</taxon>
        <taxon>Agaricomycetes</taxon>
        <taxon>Agaricomycetidae</taxon>
        <taxon>Agaricales</taxon>
        <taxon>Agaricineae</taxon>
        <taxon>Psathyrellaceae</taxon>
        <taxon>Coprinopsis</taxon>
    </lineage>
</organism>
<reference evidence="2 3" key="1">
    <citation type="journal article" date="2019" name="Nat. Ecol. Evol.">
        <title>Megaphylogeny resolves global patterns of mushroom evolution.</title>
        <authorList>
            <person name="Varga T."/>
            <person name="Krizsan K."/>
            <person name="Foldi C."/>
            <person name="Dima B."/>
            <person name="Sanchez-Garcia M."/>
            <person name="Sanchez-Ramirez S."/>
            <person name="Szollosi G.J."/>
            <person name="Szarkandi J.G."/>
            <person name="Papp V."/>
            <person name="Albert L."/>
            <person name="Andreopoulos W."/>
            <person name="Angelini C."/>
            <person name="Antonin V."/>
            <person name="Barry K.W."/>
            <person name="Bougher N.L."/>
            <person name="Buchanan P."/>
            <person name="Buyck B."/>
            <person name="Bense V."/>
            <person name="Catcheside P."/>
            <person name="Chovatia M."/>
            <person name="Cooper J."/>
            <person name="Damon W."/>
            <person name="Desjardin D."/>
            <person name="Finy P."/>
            <person name="Geml J."/>
            <person name="Haridas S."/>
            <person name="Hughes K."/>
            <person name="Justo A."/>
            <person name="Karasinski D."/>
            <person name="Kautmanova I."/>
            <person name="Kiss B."/>
            <person name="Kocsube S."/>
            <person name="Kotiranta H."/>
            <person name="LaButti K.M."/>
            <person name="Lechner B.E."/>
            <person name="Liimatainen K."/>
            <person name="Lipzen A."/>
            <person name="Lukacs Z."/>
            <person name="Mihaltcheva S."/>
            <person name="Morgado L.N."/>
            <person name="Niskanen T."/>
            <person name="Noordeloos M.E."/>
            <person name="Ohm R.A."/>
            <person name="Ortiz-Santana B."/>
            <person name="Ovrebo C."/>
            <person name="Racz N."/>
            <person name="Riley R."/>
            <person name="Savchenko A."/>
            <person name="Shiryaev A."/>
            <person name="Soop K."/>
            <person name="Spirin V."/>
            <person name="Szebenyi C."/>
            <person name="Tomsovsky M."/>
            <person name="Tulloss R.E."/>
            <person name="Uehling J."/>
            <person name="Grigoriev I.V."/>
            <person name="Vagvolgyi C."/>
            <person name="Papp T."/>
            <person name="Martin F.M."/>
            <person name="Miettinen O."/>
            <person name="Hibbett D.S."/>
            <person name="Nagy L.G."/>
        </authorList>
    </citation>
    <scope>NUCLEOTIDE SEQUENCE [LARGE SCALE GENOMIC DNA]</scope>
    <source>
        <strain evidence="2 3">CBS 121175</strain>
    </source>
</reference>
<evidence type="ECO:0000313" key="2">
    <source>
        <dbReference type="EMBL" id="TFK22049.1"/>
    </source>
</evidence>
<gene>
    <name evidence="2" type="ORF">FA15DRAFT_52359</name>
</gene>
<dbReference type="OrthoDB" id="3034033at2759"/>
<proteinExistence type="predicted"/>
<accession>A0A5C3KNH1</accession>
<sequence>MAYSGTTIRIPSRSNVLRMPSPTDGICESNMKANKRVSDLAAAFRASFKPTYHAKRRASDLKLAVDTKKAVNLEHRHVSAIPLPIIISDPSPQPEASSSVFRPLPPIPVAAAAVDQGAYPDVPQEVENIEDTEVNPSFLRTSSNRPHGARIQHPTGRPSLRCIIPVNLNVVHAEISKFSADSEFSAVSLSSAIPEVILGSPIVQGGRPINMDVNSPRPHRAYPIAVPEDMTRRMSWGCGEMEQTTIAISLPTPTSSPGSSTGPKTPDVDFIPKVSIKRKSDTDELEETNSQDRLSHNPVLEKRPKFERKEWTIEHQTQRRYNTRSVSAARRQL</sequence>
<dbReference type="Proteomes" id="UP000307440">
    <property type="component" value="Unassembled WGS sequence"/>
</dbReference>
<name>A0A5C3KNH1_COPMA</name>
<keyword evidence="3" id="KW-1185">Reference proteome</keyword>
<dbReference type="AlphaFoldDB" id="A0A5C3KNH1"/>
<dbReference type="EMBL" id="ML210251">
    <property type="protein sequence ID" value="TFK22049.1"/>
    <property type="molecule type" value="Genomic_DNA"/>
</dbReference>
<feature type="compositionally biased region" description="Basic and acidic residues" evidence="1">
    <location>
        <begin position="293"/>
        <end position="305"/>
    </location>
</feature>
<feature type="region of interest" description="Disordered" evidence="1">
    <location>
        <begin position="314"/>
        <end position="333"/>
    </location>
</feature>